<feature type="domain" description="Glycosyltransferase subfamily 4-like N-terminal" evidence="4">
    <location>
        <begin position="25"/>
        <end position="153"/>
    </location>
</feature>
<dbReference type="GO" id="GO:0016757">
    <property type="term" value="F:glycosyltransferase activity"/>
    <property type="evidence" value="ECO:0007669"/>
    <property type="project" value="UniProtKB-KW"/>
</dbReference>
<sequence>MVQHKVVHMTTVHHPMDTRIFHKECASLANAAYDVTLIATDHPDLDRVKPAFKLIKLQKAANRWVRMTKNSWQAYRLAKQLEADVYHFHDPELIWVGWLLKNKSNHVVYDIHEDYETGIRQKKYLPVWARNTLAGIYRIVEKLCINQFEIVLAEKYYRDKYLRGVDVLNYPILQPMADKPAADAEAGTAQHDDAIHLLYTGNVTLDRGSELHAQIAKLDERIHVHYVGKCAQPIADRVAEAAGAAADRVTIDGVEKFIARDAIDAYYAESRWLAGLALFPPTEHYAKKELTKFFEYMNAGLPIICSNFPSWEAFVNLHGCGIAVDPNDGPAVLRAINELKNDPAKAARMGRNGQRAVREQLNWVHEENKLLSFYSQLLTK</sequence>
<dbReference type="SUPFAM" id="SSF53756">
    <property type="entry name" value="UDP-Glycosyltransferase/glycogen phosphorylase"/>
    <property type="match status" value="1"/>
</dbReference>
<reference evidence="5" key="1">
    <citation type="submission" date="2016-08" db="EMBL/GenBank/DDBJ databases">
        <title>Complete Genome Seqeunce of Paenibacillus sp. BIHB 4019 from tea rhizoplane.</title>
        <authorList>
            <person name="Thakur R."/>
            <person name="Swarnkar M.K."/>
            <person name="Gulati A."/>
        </authorList>
    </citation>
    <scope>NUCLEOTIDE SEQUENCE [LARGE SCALE GENOMIC DNA]</scope>
    <source>
        <strain evidence="5">BIHB4019</strain>
    </source>
</reference>
<organism evidence="5">
    <name type="scientific">Paenibacillus sp. BIHB 4019</name>
    <dbReference type="NCBI Taxonomy" id="1870819"/>
    <lineage>
        <taxon>Bacteria</taxon>
        <taxon>Bacillati</taxon>
        <taxon>Bacillota</taxon>
        <taxon>Bacilli</taxon>
        <taxon>Bacillales</taxon>
        <taxon>Paenibacillaceae</taxon>
        <taxon>Paenibacillus</taxon>
    </lineage>
</organism>
<dbReference type="AlphaFoldDB" id="A0A1B2DF75"/>
<evidence type="ECO:0000256" key="1">
    <source>
        <dbReference type="ARBA" id="ARBA00022676"/>
    </source>
</evidence>
<dbReference type="PANTHER" id="PTHR12526">
    <property type="entry name" value="GLYCOSYLTRANSFERASE"/>
    <property type="match status" value="1"/>
</dbReference>
<evidence type="ECO:0000259" key="4">
    <source>
        <dbReference type="Pfam" id="PF13439"/>
    </source>
</evidence>
<gene>
    <name evidence="5" type="ORF">BBD42_07770</name>
</gene>
<evidence type="ECO:0000313" key="5">
    <source>
        <dbReference type="EMBL" id="ANY66367.1"/>
    </source>
</evidence>
<dbReference type="EMBL" id="CP016808">
    <property type="protein sequence ID" value="ANY66367.1"/>
    <property type="molecule type" value="Genomic_DNA"/>
</dbReference>
<dbReference type="Pfam" id="PF00534">
    <property type="entry name" value="Glycos_transf_1"/>
    <property type="match status" value="1"/>
</dbReference>
<protein>
    <submittedName>
        <fullName evidence="5">Uncharacterized protein</fullName>
    </submittedName>
</protein>
<keyword evidence="1" id="KW-0328">Glycosyltransferase</keyword>
<feature type="domain" description="Glycosyl transferase family 1" evidence="3">
    <location>
        <begin position="293"/>
        <end position="355"/>
    </location>
</feature>
<dbReference type="PANTHER" id="PTHR12526:SF629">
    <property type="entry name" value="TEICHURONIC ACID BIOSYNTHESIS GLYCOSYLTRANSFERASE TUAH-RELATED"/>
    <property type="match status" value="1"/>
</dbReference>
<dbReference type="RefSeq" id="WP_099517709.1">
    <property type="nucleotide sequence ID" value="NZ_CP016808.1"/>
</dbReference>
<proteinExistence type="predicted"/>
<dbReference type="InterPro" id="IPR028098">
    <property type="entry name" value="Glyco_trans_4-like_N"/>
</dbReference>
<dbReference type="Gene3D" id="3.40.50.2000">
    <property type="entry name" value="Glycogen Phosphorylase B"/>
    <property type="match status" value="2"/>
</dbReference>
<evidence type="ECO:0000259" key="3">
    <source>
        <dbReference type="Pfam" id="PF00534"/>
    </source>
</evidence>
<accession>A0A1B2DF75</accession>
<dbReference type="InterPro" id="IPR001296">
    <property type="entry name" value="Glyco_trans_1"/>
</dbReference>
<name>A0A1B2DF75_9BACL</name>
<dbReference type="Pfam" id="PF13439">
    <property type="entry name" value="Glyco_transf_4"/>
    <property type="match status" value="1"/>
</dbReference>
<keyword evidence="2" id="KW-0808">Transferase</keyword>
<evidence type="ECO:0000256" key="2">
    <source>
        <dbReference type="ARBA" id="ARBA00022679"/>
    </source>
</evidence>